<keyword evidence="2" id="KW-0614">Plasmid</keyword>
<dbReference type="Proteomes" id="UP000682802">
    <property type="component" value="Plasmid p1"/>
</dbReference>
<evidence type="ECO:0000313" key="2">
    <source>
        <dbReference type="EMBL" id="QWG10565.1"/>
    </source>
</evidence>
<reference evidence="2 3" key="1">
    <citation type="submission" date="2021-05" db="EMBL/GenBank/DDBJ databases">
        <title>Comparative genomic studies on the polysaccharide-degrading batcterial strains of the Flammeovirga genus.</title>
        <authorList>
            <person name="Zewei F."/>
            <person name="Zheng Z."/>
            <person name="Yu L."/>
            <person name="Ruyue G."/>
            <person name="Yanhong M."/>
            <person name="Yuanyuan C."/>
            <person name="Jingyan G."/>
            <person name="Wenjun H."/>
        </authorList>
    </citation>
    <scope>NUCLEOTIDE SEQUENCE [LARGE SCALE GENOMIC DNA]</scope>
    <source>
        <strain evidence="2 3">YS10</strain>
        <plasmid evidence="2 3">p1</plasmid>
    </source>
</reference>
<dbReference type="RefSeq" id="WP_144077060.1">
    <property type="nucleotide sequence ID" value="NZ_CP076130.1"/>
</dbReference>
<name>A0ABX8H5V0_9BACT</name>
<feature type="transmembrane region" description="Helical" evidence="1">
    <location>
        <begin position="115"/>
        <end position="136"/>
    </location>
</feature>
<keyword evidence="3" id="KW-1185">Reference proteome</keyword>
<dbReference type="EMBL" id="CP076130">
    <property type="protein sequence ID" value="QWG10565.1"/>
    <property type="molecule type" value="Genomic_DNA"/>
</dbReference>
<geneLocation type="plasmid" evidence="2 3">
    <name>p1</name>
</geneLocation>
<feature type="transmembrane region" description="Helical" evidence="1">
    <location>
        <begin position="86"/>
        <end position="103"/>
    </location>
</feature>
<keyword evidence="1" id="KW-1133">Transmembrane helix</keyword>
<protein>
    <recommendedName>
        <fullName evidence="4">DUF4293 family protein</fullName>
    </recommendedName>
</protein>
<evidence type="ECO:0000313" key="3">
    <source>
        <dbReference type="Proteomes" id="UP000682802"/>
    </source>
</evidence>
<feature type="transmembrane region" description="Helical" evidence="1">
    <location>
        <begin position="46"/>
        <end position="65"/>
    </location>
</feature>
<feature type="transmembrane region" description="Helical" evidence="1">
    <location>
        <begin position="12"/>
        <end position="31"/>
    </location>
</feature>
<keyword evidence="1" id="KW-0812">Transmembrane</keyword>
<gene>
    <name evidence="2" type="ORF">KM029_24590</name>
</gene>
<organism evidence="2 3">
    <name type="scientific">Flammeovirga kamogawensis</name>
    <dbReference type="NCBI Taxonomy" id="373891"/>
    <lineage>
        <taxon>Bacteria</taxon>
        <taxon>Pseudomonadati</taxon>
        <taxon>Bacteroidota</taxon>
        <taxon>Cytophagia</taxon>
        <taxon>Cytophagales</taxon>
        <taxon>Flammeovirgaceae</taxon>
        <taxon>Flammeovirga</taxon>
    </lineage>
</organism>
<evidence type="ECO:0000256" key="1">
    <source>
        <dbReference type="SAM" id="Phobius"/>
    </source>
</evidence>
<keyword evidence="1" id="KW-0472">Membrane</keyword>
<sequence>MKRKSTLKLHIIATAVALFTISSFFIISLYAEIKGDQEFIKTVKSIVLYCLPILLMAMPTLSITGNTLAGKSKNVIVLKKLKRMKLVMFNGIILVSLAIFLYYRSHYIAIDSTFMIAQITEFIFGLSNLTLIGLNARLGLKLSRRI</sequence>
<proteinExistence type="predicted"/>
<accession>A0ABX8H5V0</accession>
<evidence type="ECO:0008006" key="4">
    <source>
        <dbReference type="Google" id="ProtNLM"/>
    </source>
</evidence>